<organism evidence="1 2">
    <name type="scientific">Endocarpon pusillum</name>
    <dbReference type="NCBI Taxonomy" id="364733"/>
    <lineage>
        <taxon>Eukaryota</taxon>
        <taxon>Fungi</taxon>
        <taxon>Dikarya</taxon>
        <taxon>Ascomycota</taxon>
        <taxon>Pezizomycotina</taxon>
        <taxon>Eurotiomycetes</taxon>
        <taxon>Chaetothyriomycetidae</taxon>
        <taxon>Verrucariales</taxon>
        <taxon>Verrucariaceae</taxon>
        <taxon>Endocarpon</taxon>
    </lineage>
</organism>
<keyword evidence="2" id="KW-1185">Reference proteome</keyword>
<dbReference type="EMBL" id="JAACFV010000040">
    <property type="protein sequence ID" value="KAF7509506.1"/>
    <property type="molecule type" value="Genomic_DNA"/>
</dbReference>
<gene>
    <name evidence="1" type="ORF">GJ744_007906</name>
</gene>
<protein>
    <submittedName>
        <fullName evidence="1">Uncharacterized protein</fullName>
    </submittedName>
</protein>
<dbReference type="Proteomes" id="UP000606974">
    <property type="component" value="Unassembled WGS sequence"/>
</dbReference>
<evidence type="ECO:0000313" key="1">
    <source>
        <dbReference type="EMBL" id="KAF7509506.1"/>
    </source>
</evidence>
<name>A0A8H7ALZ6_9EURO</name>
<sequence>MRKAFDSSFSGRNEFSKPRIERRLHTDLGATVASRYRVFPFEIDVRNARLTTGRLLDCSIAWDILIRFYVQYNRSLPEEWLMLPL</sequence>
<proteinExistence type="predicted"/>
<accession>A0A8H7ALZ6</accession>
<comment type="caution">
    <text evidence="1">The sequence shown here is derived from an EMBL/GenBank/DDBJ whole genome shotgun (WGS) entry which is preliminary data.</text>
</comment>
<evidence type="ECO:0000313" key="2">
    <source>
        <dbReference type="Proteomes" id="UP000606974"/>
    </source>
</evidence>
<dbReference type="AlphaFoldDB" id="A0A8H7ALZ6"/>
<reference evidence="1" key="1">
    <citation type="submission" date="2020-02" db="EMBL/GenBank/DDBJ databases">
        <authorList>
            <person name="Palmer J.M."/>
        </authorList>
    </citation>
    <scope>NUCLEOTIDE SEQUENCE</scope>
    <source>
        <strain evidence="1">EPUS1.4</strain>
        <tissue evidence="1">Thallus</tissue>
    </source>
</reference>